<dbReference type="EMBL" id="CM042014">
    <property type="protein sequence ID" value="KAI3724504.1"/>
    <property type="molecule type" value="Genomic_DNA"/>
</dbReference>
<evidence type="ECO:0000313" key="1">
    <source>
        <dbReference type="EMBL" id="KAI3724504.1"/>
    </source>
</evidence>
<evidence type="ECO:0000313" key="2">
    <source>
        <dbReference type="Proteomes" id="UP001055811"/>
    </source>
</evidence>
<dbReference type="Proteomes" id="UP001055811">
    <property type="component" value="Linkage Group LG06"/>
</dbReference>
<name>A0ACB9BR45_CICIN</name>
<reference evidence="2" key="1">
    <citation type="journal article" date="2022" name="Mol. Ecol. Resour.">
        <title>The genomes of chicory, endive, great burdock and yacon provide insights into Asteraceae palaeo-polyploidization history and plant inulin production.</title>
        <authorList>
            <person name="Fan W."/>
            <person name="Wang S."/>
            <person name="Wang H."/>
            <person name="Wang A."/>
            <person name="Jiang F."/>
            <person name="Liu H."/>
            <person name="Zhao H."/>
            <person name="Xu D."/>
            <person name="Zhang Y."/>
        </authorList>
    </citation>
    <scope>NUCLEOTIDE SEQUENCE [LARGE SCALE GENOMIC DNA]</scope>
    <source>
        <strain evidence="2">cv. Punajuju</strain>
    </source>
</reference>
<keyword evidence="2" id="KW-1185">Reference proteome</keyword>
<proteinExistence type="predicted"/>
<gene>
    <name evidence="1" type="ORF">L2E82_36284</name>
</gene>
<sequence>MFDDFYLEFFGFLQRTDNLHKYRPRDLFPTYPHASCMARFARSVGKGKDRDVKESDSWKKRQYGVSLTQRIPGDRDIRVHANGVFSIRVKEIEGRFLDHEKEFEVKNAEREELGDSSEDDEGRDLSDNEPPEGISDEDFDEDYDESIIHESSPEVEGHAGRRNEIIDETNHAFLIFNDSKEIKEKVNEDTPQSKYCVVGCHPVITFSPNTCCWDPRKSDKGKEINHRKEARDNHSEAGPPEENRSSFIQLGVSPNKNIILSEHITDENEIKDGKKVDLSEKMKFLLDRNTPMGNKLKILDEEEAYTRTDTLEKANIAQEGRSSLG</sequence>
<comment type="caution">
    <text evidence="1">The sequence shown here is derived from an EMBL/GenBank/DDBJ whole genome shotgun (WGS) entry which is preliminary data.</text>
</comment>
<reference evidence="1 2" key="2">
    <citation type="journal article" date="2022" name="Mol. Ecol. Resour.">
        <title>The genomes of chicory, endive, great burdock and yacon provide insights into Asteraceae paleo-polyploidization history and plant inulin production.</title>
        <authorList>
            <person name="Fan W."/>
            <person name="Wang S."/>
            <person name="Wang H."/>
            <person name="Wang A."/>
            <person name="Jiang F."/>
            <person name="Liu H."/>
            <person name="Zhao H."/>
            <person name="Xu D."/>
            <person name="Zhang Y."/>
        </authorList>
    </citation>
    <scope>NUCLEOTIDE SEQUENCE [LARGE SCALE GENOMIC DNA]</scope>
    <source>
        <strain evidence="2">cv. Punajuju</strain>
        <tissue evidence="1">Leaves</tissue>
    </source>
</reference>
<organism evidence="1 2">
    <name type="scientific">Cichorium intybus</name>
    <name type="common">Chicory</name>
    <dbReference type="NCBI Taxonomy" id="13427"/>
    <lineage>
        <taxon>Eukaryota</taxon>
        <taxon>Viridiplantae</taxon>
        <taxon>Streptophyta</taxon>
        <taxon>Embryophyta</taxon>
        <taxon>Tracheophyta</taxon>
        <taxon>Spermatophyta</taxon>
        <taxon>Magnoliopsida</taxon>
        <taxon>eudicotyledons</taxon>
        <taxon>Gunneridae</taxon>
        <taxon>Pentapetalae</taxon>
        <taxon>asterids</taxon>
        <taxon>campanulids</taxon>
        <taxon>Asterales</taxon>
        <taxon>Asteraceae</taxon>
        <taxon>Cichorioideae</taxon>
        <taxon>Cichorieae</taxon>
        <taxon>Cichoriinae</taxon>
        <taxon>Cichorium</taxon>
    </lineage>
</organism>
<accession>A0ACB9BR45</accession>
<protein>
    <submittedName>
        <fullName evidence="1">Uncharacterized protein</fullName>
    </submittedName>
</protein>